<organism evidence="2 3">
    <name type="scientific">Haloplanus rubicundus</name>
    <dbReference type="NCBI Taxonomy" id="1547898"/>
    <lineage>
        <taxon>Archaea</taxon>
        <taxon>Methanobacteriati</taxon>
        <taxon>Methanobacteriota</taxon>
        <taxon>Stenosarchaea group</taxon>
        <taxon>Halobacteria</taxon>
        <taxon>Halobacteriales</taxon>
        <taxon>Haloferacaceae</taxon>
        <taxon>Haloplanus</taxon>
    </lineage>
</organism>
<accession>A0A345E6K7</accession>
<gene>
    <name evidence="2" type="ORF">DU500_16110</name>
</gene>
<dbReference type="RefSeq" id="WP_114586950.1">
    <property type="nucleotide sequence ID" value="NZ_CP031150.1"/>
</dbReference>
<dbReference type="AlphaFoldDB" id="A0A345E6K7"/>
<keyword evidence="3" id="KW-1185">Reference proteome</keyword>
<feature type="domain" description="Endonuclease/exonuclease/phosphatase" evidence="1">
    <location>
        <begin position="4"/>
        <end position="260"/>
    </location>
</feature>
<proteinExistence type="predicted"/>
<dbReference type="Gene3D" id="3.60.10.10">
    <property type="entry name" value="Endonuclease/exonuclease/phosphatase"/>
    <property type="match status" value="1"/>
</dbReference>
<dbReference type="InterPro" id="IPR005135">
    <property type="entry name" value="Endo/exonuclease/phosphatase"/>
</dbReference>
<dbReference type="GeneID" id="37284941"/>
<protein>
    <recommendedName>
        <fullName evidence="1">Endonuclease/exonuclease/phosphatase domain-containing protein</fullName>
    </recommendedName>
</protein>
<evidence type="ECO:0000313" key="3">
    <source>
        <dbReference type="Proteomes" id="UP000253273"/>
    </source>
</evidence>
<sequence length="269" mass="30145">MRVVSWNVNRSGDLITEQADWLESLDILPDILLLQEVNLNRRDDWYDVLTDQLGYDTLVDTIDWGNDLGNSNGHLTATLEGYELEQQPIDGEANVNGEMAAEAFGTAYPEKILITDITIGDTQIECWNVRAVPGGSYPEEKQAIFESIFTQIEADGERTRLLAGDLNTPKRELADGQAVTYGYDRPKEMQRDAMVAELNILKGLGHFGMIDVFRALHGYGDIDQLDVSHNGRRIDHLFASEMLKPSKCWYAPLKTVSSDHAPLIADFNL</sequence>
<reference evidence="2 3" key="1">
    <citation type="submission" date="2018-07" db="EMBL/GenBank/DDBJ databases">
        <title>Genome sequences of Haloplanus sp. CBA1113.</title>
        <authorList>
            <person name="Kim Y.B."/>
            <person name="Roh S.W."/>
        </authorList>
    </citation>
    <scope>NUCLEOTIDE SEQUENCE [LARGE SCALE GENOMIC DNA]</scope>
    <source>
        <strain evidence="2 3">CBA1113</strain>
    </source>
</reference>
<evidence type="ECO:0000259" key="1">
    <source>
        <dbReference type="Pfam" id="PF03372"/>
    </source>
</evidence>
<dbReference type="InterPro" id="IPR036691">
    <property type="entry name" value="Endo/exonu/phosph_ase_sf"/>
</dbReference>
<dbReference type="Proteomes" id="UP000253273">
    <property type="component" value="Chromosome"/>
</dbReference>
<dbReference type="EMBL" id="CP031150">
    <property type="protein sequence ID" value="AXG07829.1"/>
    <property type="molecule type" value="Genomic_DNA"/>
</dbReference>
<dbReference type="GO" id="GO:0003824">
    <property type="term" value="F:catalytic activity"/>
    <property type="evidence" value="ECO:0007669"/>
    <property type="project" value="InterPro"/>
</dbReference>
<dbReference type="KEGG" id="haj:DU500_16110"/>
<name>A0A345E6K7_9EURY</name>
<dbReference type="Pfam" id="PF03372">
    <property type="entry name" value="Exo_endo_phos"/>
    <property type="match status" value="1"/>
</dbReference>
<evidence type="ECO:0000313" key="2">
    <source>
        <dbReference type="EMBL" id="AXG07829.1"/>
    </source>
</evidence>
<dbReference type="SUPFAM" id="SSF56219">
    <property type="entry name" value="DNase I-like"/>
    <property type="match status" value="1"/>
</dbReference>